<reference evidence="9 10" key="1">
    <citation type="submission" date="2020-08" db="EMBL/GenBank/DDBJ databases">
        <title>Plant Genome Project.</title>
        <authorList>
            <person name="Zhang R.-G."/>
        </authorList>
    </citation>
    <scope>NUCLEOTIDE SEQUENCE [LARGE SCALE GENOMIC DNA]</scope>
    <source>
        <tissue evidence="9">Rhizome</tissue>
    </source>
</reference>
<comment type="subcellular location">
    <subcellularLocation>
        <location evidence="1 8">Membrane</location>
        <topology evidence="1 8">Multi-pass membrane protein</topology>
    </subcellularLocation>
</comment>
<dbReference type="EMBL" id="JACMSC010000011">
    <property type="protein sequence ID" value="KAG6500428.1"/>
    <property type="molecule type" value="Genomic_DNA"/>
</dbReference>
<evidence type="ECO:0000256" key="6">
    <source>
        <dbReference type="ARBA" id="ARBA00023136"/>
    </source>
</evidence>
<feature type="transmembrane region" description="Helical" evidence="8">
    <location>
        <begin position="519"/>
        <end position="538"/>
    </location>
</feature>
<comment type="function">
    <text evidence="8">May act as a component of the auxin efflux carrier.</text>
</comment>
<dbReference type="GO" id="GO:0010329">
    <property type="term" value="F:auxin efflux transmembrane transporter activity"/>
    <property type="evidence" value="ECO:0007669"/>
    <property type="project" value="TreeGrafter"/>
</dbReference>
<dbReference type="PANTHER" id="PTHR31752:SF56">
    <property type="entry name" value="AUXIN EFFLUX CARRIER COMPONENT 6"/>
    <property type="match status" value="1"/>
</dbReference>
<dbReference type="InterPro" id="IPR004776">
    <property type="entry name" value="Mem_transp_PIN-like"/>
</dbReference>
<keyword evidence="10" id="KW-1185">Reference proteome</keyword>
<dbReference type="GO" id="GO:0009926">
    <property type="term" value="P:auxin polar transport"/>
    <property type="evidence" value="ECO:0007669"/>
    <property type="project" value="TreeGrafter"/>
</dbReference>
<dbReference type="NCBIfam" id="TIGR00946">
    <property type="entry name" value="2a69"/>
    <property type="match status" value="1"/>
</dbReference>
<dbReference type="GO" id="GO:0005783">
    <property type="term" value="C:endoplasmic reticulum"/>
    <property type="evidence" value="ECO:0007669"/>
    <property type="project" value="TreeGrafter"/>
</dbReference>
<dbReference type="GO" id="GO:0005886">
    <property type="term" value="C:plasma membrane"/>
    <property type="evidence" value="ECO:0007669"/>
    <property type="project" value="TreeGrafter"/>
</dbReference>
<keyword evidence="3 8" id="KW-0813">Transport</keyword>
<dbReference type="PANTHER" id="PTHR31752">
    <property type="entry name" value="AUXIN EFFLUX CARRIER COMPONENT 1B-RELATED"/>
    <property type="match status" value="1"/>
</dbReference>
<keyword evidence="5 8" id="KW-1133">Transmembrane helix</keyword>
<name>A0A8J5GF59_ZINOF</name>
<dbReference type="InterPro" id="IPR051107">
    <property type="entry name" value="Auxin_Efflux_Carrier"/>
</dbReference>
<evidence type="ECO:0000256" key="1">
    <source>
        <dbReference type="ARBA" id="ARBA00004141"/>
    </source>
</evidence>
<evidence type="ECO:0000256" key="7">
    <source>
        <dbReference type="ARBA" id="ARBA00023294"/>
    </source>
</evidence>
<evidence type="ECO:0000256" key="5">
    <source>
        <dbReference type="ARBA" id="ARBA00022989"/>
    </source>
</evidence>
<sequence>MRMRPRIYQYSHSDGKLASGSNVAARGKCTTPLGNPSPPSSAVEMIAWKDFYAVMCAMIPLYFAMFLAYGSVKWWKIFTPEQCSGVNRFVATFAVPVLSFHFIAQNNPFQMDFRFLLADTLSKLFVLFLLFLWASFSAAACSSSRRRRRRLDWVITLFSVGTLPNTLVMGIPLLRAMYGDFTQSLMVQLVVLQCIIWYTLLLFLFEYRAATLMIQDQFPGAGAAAITKFEIDGDIISLDGRDPLQAESEIDAEGRIRVRIRRSTSSAPGSAISSSLGITPRRLSNISGAEIYSVNTPVRPAPPAEQQLTVRDITFGYRSASPYPSGYASSDAYSLQPTPRASNFNETEVVGTPAWARSPACRPTWNQSPAPSLVWPDGGQGDKDVGGKYTQENHSCQNHHSHILGRRAELRTASRAPLLHSTAIATNFSITNAEEKDLSFRSTAKFVERKEDEQMAIEYDQDQEMPATRVMVRLILTMVGRKLSRNPNTYSSVLGLLWSLISFKWNLDMPILVKESIKIISDAGLGMAMFSLGLFMALQPRIIACGPKMAAISMSIRFLSGPMVMSAASMAVKLRGVKLHTAIVQAALPQGIVPFVFAREYGLHPDILSTGVIFGMLVSLPVTLLYYVLLGL</sequence>
<comment type="caution">
    <text evidence="8">Lacks conserved residue(s) required for the propagation of feature annotation.</text>
</comment>
<proteinExistence type="inferred from homology"/>
<evidence type="ECO:0000313" key="10">
    <source>
        <dbReference type="Proteomes" id="UP000734854"/>
    </source>
</evidence>
<dbReference type="Proteomes" id="UP000734854">
    <property type="component" value="Unassembled WGS sequence"/>
</dbReference>
<evidence type="ECO:0000256" key="4">
    <source>
        <dbReference type="ARBA" id="ARBA00022692"/>
    </source>
</evidence>
<feature type="transmembrane region" description="Helical" evidence="8">
    <location>
        <begin position="124"/>
        <end position="141"/>
    </location>
</feature>
<comment type="caution">
    <text evidence="9">The sequence shown here is derived from an EMBL/GenBank/DDBJ whole genome shotgun (WGS) entry which is preliminary data.</text>
</comment>
<feature type="transmembrane region" description="Helical" evidence="8">
    <location>
        <begin position="86"/>
        <end position="104"/>
    </location>
</feature>
<gene>
    <name evidence="9" type="ORF">ZIOFF_040273</name>
</gene>
<evidence type="ECO:0000256" key="2">
    <source>
        <dbReference type="ARBA" id="ARBA00009177"/>
    </source>
</evidence>
<comment type="similarity">
    <text evidence="2 8">Belongs to the auxin efflux carrier (TC 2.A.69.1) family.</text>
</comment>
<keyword evidence="6 8" id="KW-0472">Membrane</keyword>
<feature type="transmembrane region" description="Helical" evidence="8">
    <location>
        <begin position="185"/>
        <end position="205"/>
    </location>
</feature>
<keyword evidence="4 8" id="KW-0812">Transmembrane</keyword>
<organism evidence="9 10">
    <name type="scientific">Zingiber officinale</name>
    <name type="common">Ginger</name>
    <name type="synonym">Amomum zingiber</name>
    <dbReference type="NCBI Taxonomy" id="94328"/>
    <lineage>
        <taxon>Eukaryota</taxon>
        <taxon>Viridiplantae</taxon>
        <taxon>Streptophyta</taxon>
        <taxon>Embryophyta</taxon>
        <taxon>Tracheophyta</taxon>
        <taxon>Spermatophyta</taxon>
        <taxon>Magnoliopsida</taxon>
        <taxon>Liliopsida</taxon>
        <taxon>Zingiberales</taxon>
        <taxon>Zingiberaceae</taxon>
        <taxon>Zingiber</taxon>
    </lineage>
</organism>
<feature type="transmembrane region" description="Helical" evidence="8">
    <location>
        <begin position="607"/>
        <end position="629"/>
    </location>
</feature>
<accession>A0A8J5GF59</accession>
<feature type="transmembrane region" description="Helical" evidence="8">
    <location>
        <begin position="51"/>
        <end position="74"/>
    </location>
</feature>
<dbReference type="GO" id="GO:0009734">
    <property type="term" value="P:auxin-activated signaling pathway"/>
    <property type="evidence" value="ECO:0007669"/>
    <property type="project" value="UniProtKB-UniRule"/>
</dbReference>
<protein>
    <recommendedName>
        <fullName evidence="8">Auxin efflux carrier component</fullName>
    </recommendedName>
</protein>
<dbReference type="AlphaFoldDB" id="A0A8J5GF59"/>
<feature type="transmembrane region" description="Helical" evidence="8">
    <location>
        <begin position="488"/>
        <end position="507"/>
    </location>
</feature>
<evidence type="ECO:0000256" key="8">
    <source>
        <dbReference type="RuleBase" id="RU362108"/>
    </source>
</evidence>
<feature type="transmembrane region" description="Helical" evidence="8">
    <location>
        <begin position="153"/>
        <end position="173"/>
    </location>
</feature>
<dbReference type="InterPro" id="IPR014024">
    <property type="entry name" value="Auxin_eff_plant"/>
</dbReference>
<dbReference type="Pfam" id="PF03547">
    <property type="entry name" value="Mem_trans"/>
    <property type="match status" value="1"/>
</dbReference>
<keyword evidence="7 8" id="KW-0927">Auxin signaling pathway</keyword>
<evidence type="ECO:0000256" key="3">
    <source>
        <dbReference type="ARBA" id="ARBA00022448"/>
    </source>
</evidence>
<evidence type="ECO:0000313" key="9">
    <source>
        <dbReference type="EMBL" id="KAG6500428.1"/>
    </source>
</evidence>